<dbReference type="PROSITE" id="PS51347">
    <property type="entry name" value="PHOSPHOTRIESTERASE_2"/>
    <property type="match status" value="1"/>
</dbReference>
<dbReference type="PANTHER" id="PTHR10819">
    <property type="entry name" value="PHOSPHOTRIESTERASE-RELATED"/>
    <property type="match status" value="1"/>
</dbReference>
<evidence type="ECO:0000256" key="2">
    <source>
        <dbReference type="ARBA" id="ARBA00022801"/>
    </source>
</evidence>
<dbReference type="InterPro" id="IPR032466">
    <property type="entry name" value="Metal_Hydrolase"/>
</dbReference>
<dbReference type="InterPro" id="IPR001559">
    <property type="entry name" value="Phosphotriesterase"/>
</dbReference>
<organism evidence="4 5">
    <name type="scientific">Protaetiibacter mangrovi</name>
    <dbReference type="NCBI Taxonomy" id="2970926"/>
    <lineage>
        <taxon>Bacteria</taxon>
        <taxon>Bacillati</taxon>
        <taxon>Actinomycetota</taxon>
        <taxon>Actinomycetes</taxon>
        <taxon>Micrococcales</taxon>
        <taxon>Microbacteriaceae</taxon>
        <taxon>Protaetiibacter</taxon>
    </lineage>
</organism>
<evidence type="ECO:0000313" key="5">
    <source>
        <dbReference type="Proteomes" id="UP001205337"/>
    </source>
</evidence>
<evidence type="ECO:0000313" key="4">
    <source>
        <dbReference type="EMBL" id="MCS0500328.1"/>
    </source>
</evidence>
<dbReference type="Proteomes" id="UP001205337">
    <property type="component" value="Unassembled WGS sequence"/>
</dbReference>
<dbReference type="EMBL" id="JANTHX010000008">
    <property type="protein sequence ID" value="MCS0500328.1"/>
    <property type="molecule type" value="Genomic_DNA"/>
</dbReference>
<protein>
    <submittedName>
        <fullName evidence="4">Phosphotriesterase-related protein</fullName>
    </submittedName>
</protein>
<accession>A0ABT1ZHY7</accession>
<dbReference type="RefSeq" id="WP_258799476.1">
    <property type="nucleotide sequence ID" value="NZ_JANTHX010000008.1"/>
</dbReference>
<dbReference type="Gene3D" id="3.20.20.140">
    <property type="entry name" value="Metal-dependent hydrolases"/>
    <property type="match status" value="1"/>
</dbReference>
<dbReference type="InterPro" id="IPR017947">
    <property type="entry name" value="AryldialkylPase_Zn-BS"/>
</dbReference>
<reference evidence="4 5" key="1">
    <citation type="submission" date="2022-08" db="EMBL/GenBank/DDBJ databases">
        <authorList>
            <person name="Li F."/>
        </authorList>
    </citation>
    <scope>NUCLEOTIDE SEQUENCE [LARGE SCALE GENOMIC DNA]</scope>
    <source>
        <strain evidence="4 5">10F1B-8-1</strain>
    </source>
</reference>
<comment type="similarity">
    <text evidence="3">Belongs to the metallo-dependent hydrolases superfamily. Phosphotriesterase family.</text>
</comment>
<dbReference type="PANTHER" id="PTHR10819:SF3">
    <property type="entry name" value="PHOSPHOTRIESTERASE-RELATED PROTEIN"/>
    <property type="match status" value="1"/>
</dbReference>
<keyword evidence="1" id="KW-0479">Metal-binding</keyword>
<name>A0ABT1ZHY7_9MICO</name>
<dbReference type="Pfam" id="PF02126">
    <property type="entry name" value="PTE"/>
    <property type="match status" value="1"/>
</dbReference>
<dbReference type="PROSITE" id="PS01322">
    <property type="entry name" value="PHOSPHOTRIESTERASE_1"/>
    <property type="match status" value="1"/>
</dbReference>
<keyword evidence="2" id="KW-0378">Hydrolase</keyword>
<feature type="modified residue" description="N6-carboxylysine" evidence="3">
    <location>
        <position position="148"/>
    </location>
</feature>
<sequence length="325" mass="35355">MPLVRRIPTFTGEVAAHELGTTLIHEHVFVTSPDLDRDLPHPEWHEEAAIEAAAAEFERLFDLGIRTVVDLTVPGLGRDVARVAKVAARTRMTLIAATGYYADQVLPPALRLTGPGLLVDGPDPLVELFLGDIRRGIAGTSVRAGMIKVLSDSAGITPDIARVFRAAAIAHRETGTPITTHSHAASRGGLMQQKMFADLGVPLDRVVIGHSGDSDDLGYLRELADAGSFLGFDRFGMAHVHPDENRIRTLLALLDAGYLDRIVLSHDAAVFSRVTPPSWRAVHAPEWRMDQLATRILPLLRKLGLTSADEQRLLVDNPRRVLGGE</sequence>
<gene>
    <name evidence="4" type="ORF">NUH29_12305</name>
</gene>
<keyword evidence="5" id="KW-1185">Reference proteome</keyword>
<dbReference type="PIRSF" id="PIRSF016839">
    <property type="entry name" value="PhP"/>
    <property type="match status" value="1"/>
</dbReference>
<comment type="caution">
    <text evidence="4">The sequence shown here is derived from an EMBL/GenBank/DDBJ whole genome shotgun (WGS) entry which is preliminary data.</text>
</comment>
<evidence type="ECO:0000256" key="1">
    <source>
        <dbReference type="ARBA" id="ARBA00022723"/>
    </source>
</evidence>
<proteinExistence type="inferred from homology"/>
<dbReference type="SUPFAM" id="SSF51556">
    <property type="entry name" value="Metallo-dependent hydrolases"/>
    <property type="match status" value="1"/>
</dbReference>
<evidence type="ECO:0000256" key="3">
    <source>
        <dbReference type="PROSITE-ProRule" id="PRU00679"/>
    </source>
</evidence>